<proteinExistence type="predicted"/>
<dbReference type="InterPro" id="IPR016161">
    <property type="entry name" value="Ald_DH/histidinol_DH"/>
</dbReference>
<dbReference type="CDD" id="cd07122">
    <property type="entry name" value="ALDH_F20_ACDH"/>
    <property type="match status" value="1"/>
</dbReference>
<dbReference type="Gene3D" id="3.40.605.10">
    <property type="entry name" value="Aldehyde Dehydrogenase, Chain A, domain 1"/>
    <property type="match status" value="1"/>
</dbReference>
<feature type="domain" description="Aldehyde dehydrogenase" evidence="3">
    <location>
        <begin position="33"/>
        <end position="296"/>
    </location>
</feature>
<name>A0A3P3XEW8_9SPIR</name>
<dbReference type="Pfam" id="PF00171">
    <property type="entry name" value="Aldedh"/>
    <property type="match status" value="1"/>
</dbReference>
<dbReference type="SUPFAM" id="SSF53720">
    <property type="entry name" value="ALDH-like"/>
    <property type="match status" value="1"/>
</dbReference>
<dbReference type="GO" id="GO:0016620">
    <property type="term" value="F:oxidoreductase activity, acting on the aldehyde or oxo group of donors, NAD or NADP as acceptor"/>
    <property type="evidence" value="ECO:0007669"/>
    <property type="project" value="InterPro"/>
</dbReference>
<dbReference type="AlphaFoldDB" id="A0A3P3XEW8"/>
<evidence type="ECO:0000313" key="4">
    <source>
        <dbReference type="EMBL" id="SLM09738.1"/>
    </source>
</evidence>
<dbReference type="InterPro" id="IPR016163">
    <property type="entry name" value="Ald_DH_C"/>
</dbReference>
<evidence type="ECO:0000256" key="1">
    <source>
        <dbReference type="ARBA" id="ARBA00023002"/>
    </source>
</evidence>
<keyword evidence="1 4" id="KW-0560">Oxidoreductase</keyword>
<reference evidence="4" key="1">
    <citation type="submission" date="2017-02" db="EMBL/GenBank/DDBJ databases">
        <authorList>
            <person name="Regsiter A."/>
            <person name="William W."/>
        </authorList>
    </citation>
    <scope>NUCLEOTIDE SEQUENCE</scope>
    <source>
        <strain evidence="4">Bib</strain>
    </source>
</reference>
<accession>A0A3P3XEW8</accession>
<sequence>MNGQSILSEQASSEQASAGQTSSSAPKTDSADGQAFIAEIVARARAAQKIAATWSQERVDEVCVAVGWSVYNDENIRKLAELAVAETGMGRVEDKITKHKNKVMGVLRDIRGVRTVGLMEEDPARGLRKYAKPVGVVGALAPVTNPTATPASNGLSILKGANAVIFAPHPKAKKSTTLACTFMREALRKVGAPEDLVQVIEEPSIELTQELMRQVDLIVATGGSAMVKAAYSSGKPAYGVGPGNAVQLLCEDADPEDAAKKIATSKSFDNATSCSSENSAVVHRAVWDRFLAGLQKEGGWLCTAEQKKALRHYLWVTGKNGQENLNPAIIAQDADKIARGAGFDVTKGTRFLIVQGEQPIESDRFFWEKISPVLTVLPCDSFEEGLRFVERITDLCGTGHSSGIFTFREDYIDRMGLYMRSSRIMVRQPMVSGNGGTFFNGMPSTVTLGCGTWGNNITTENIHWKHFINVTWLAMPIELNRPKDEDIFGDYWKRFGK</sequence>
<dbReference type="InterPro" id="IPR015590">
    <property type="entry name" value="Aldehyde_DH_dom"/>
</dbReference>
<dbReference type="PANTHER" id="PTHR11699">
    <property type="entry name" value="ALDEHYDE DEHYDROGENASE-RELATED"/>
    <property type="match status" value="1"/>
</dbReference>
<protein>
    <submittedName>
        <fullName evidence="4">Sulfoacetaldehyde dehydrogenase (Acylating)</fullName>
        <ecNumber evidence="4">1.2.1.81</ecNumber>
    </submittedName>
</protein>
<feature type="compositionally biased region" description="Low complexity" evidence="2">
    <location>
        <begin position="1"/>
        <end position="25"/>
    </location>
</feature>
<dbReference type="InterPro" id="IPR016162">
    <property type="entry name" value="Ald_DH_N"/>
</dbReference>
<feature type="region of interest" description="Disordered" evidence="2">
    <location>
        <begin position="1"/>
        <end position="30"/>
    </location>
</feature>
<dbReference type="EMBL" id="FWDM01000001">
    <property type="protein sequence ID" value="SLM09738.1"/>
    <property type="molecule type" value="Genomic_DNA"/>
</dbReference>
<dbReference type="Gene3D" id="3.40.309.10">
    <property type="entry name" value="Aldehyde Dehydrogenase, Chain A, domain 2"/>
    <property type="match status" value="1"/>
</dbReference>
<gene>
    <name evidence="4" type="primary">sauS</name>
    <name evidence="4" type="ORF">SPIROBIBN47_10033</name>
</gene>
<evidence type="ECO:0000259" key="3">
    <source>
        <dbReference type="Pfam" id="PF00171"/>
    </source>
</evidence>
<evidence type="ECO:0000256" key="2">
    <source>
        <dbReference type="SAM" id="MobiDB-lite"/>
    </source>
</evidence>
<organism evidence="4">
    <name type="scientific">uncultured spirochete</name>
    <dbReference type="NCBI Taxonomy" id="156406"/>
    <lineage>
        <taxon>Bacteria</taxon>
        <taxon>Pseudomonadati</taxon>
        <taxon>Spirochaetota</taxon>
        <taxon>Spirochaetia</taxon>
        <taxon>Spirochaetales</taxon>
        <taxon>environmental samples</taxon>
    </lineage>
</organism>
<dbReference type="EC" id="1.2.1.81" evidence="4"/>